<evidence type="ECO:0008006" key="4">
    <source>
        <dbReference type="Google" id="ProtNLM"/>
    </source>
</evidence>
<reference evidence="2 3" key="1">
    <citation type="submission" date="2018-11" db="EMBL/GenBank/DDBJ databases">
        <title>Complete genome sequence of Nocardioides baekrokdamisoli strain KCTC 39748.</title>
        <authorList>
            <person name="Kang S.W."/>
            <person name="Lee K.C."/>
            <person name="Kim K.K."/>
            <person name="Kim J.S."/>
            <person name="Kim D.S."/>
            <person name="Ko S.H."/>
            <person name="Yang S.H."/>
            <person name="Shin Y.K."/>
            <person name="Lee J.S."/>
        </authorList>
    </citation>
    <scope>NUCLEOTIDE SEQUENCE [LARGE SCALE GENOMIC DNA]</scope>
    <source>
        <strain evidence="2 3">KCTC 39748</strain>
    </source>
</reference>
<evidence type="ECO:0000313" key="3">
    <source>
        <dbReference type="Proteomes" id="UP000271573"/>
    </source>
</evidence>
<accession>A0A3G9ICY4</accession>
<evidence type="ECO:0000313" key="2">
    <source>
        <dbReference type="EMBL" id="BBH16830.1"/>
    </source>
</evidence>
<keyword evidence="1" id="KW-0812">Transmembrane</keyword>
<evidence type="ECO:0000256" key="1">
    <source>
        <dbReference type="SAM" id="Phobius"/>
    </source>
</evidence>
<dbReference type="AlphaFoldDB" id="A0A3G9ICY4"/>
<keyword evidence="3" id="KW-1185">Reference proteome</keyword>
<keyword evidence="1" id="KW-0472">Membrane</keyword>
<name>A0A3G9ICY4_9ACTN</name>
<protein>
    <recommendedName>
        <fullName evidence="4">DUF4245 domain-containing protein</fullName>
    </recommendedName>
</protein>
<dbReference type="OrthoDB" id="3827115at2"/>
<dbReference type="KEGG" id="nbe:Back2_11170"/>
<feature type="transmembrane region" description="Helical" evidence="1">
    <location>
        <begin position="23"/>
        <end position="44"/>
    </location>
</feature>
<organism evidence="2 3">
    <name type="scientific">Nocardioides baekrokdamisoli</name>
    <dbReference type="NCBI Taxonomy" id="1804624"/>
    <lineage>
        <taxon>Bacteria</taxon>
        <taxon>Bacillati</taxon>
        <taxon>Actinomycetota</taxon>
        <taxon>Actinomycetes</taxon>
        <taxon>Propionibacteriales</taxon>
        <taxon>Nocardioidaceae</taxon>
        <taxon>Nocardioides</taxon>
    </lineage>
</organism>
<dbReference type="RefSeq" id="WP_125567516.1">
    <property type="nucleotide sequence ID" value="NZ_AP019307.1"/>
</dbReference>
<dbReference type="EMBL" id="AP019307">
    <property type="protein sequence ID" value="BBH16830.1"/>
    <property type="molecule type" value="Genomic_DNA"/>
</dbReference>
<keyword evidence="1" id="KW-1133">Transmembrane helix</keyword>
<dbReference type="Pfam" id="PF14030">
    <property type="entry name" value="DUF4245"/>
    <property type="match status" value="1"/>
</dbReference>
<gene>
    <name evidence="2" type="ORF">Back2_11170</name>
</gene>
<sequence length="175" mass="18204">MSDQEPTSVQPGMVGARRYPRTFNGLIGSLVVLVVAVGGCAVLQNVNHSTVSNAACSAVPDWQTTLTQAQGAGVLLDYPGSLPAGWMVTNAAWDNDAVNGQPRWRIGTHNSDCSQFAGLIEEQAPARTLISAVVGSGEVTRTLAGTGRMTIVAHATSQAALDQFVASLTRAKLKG</sequence>
<proteinExistence type="predicted"/>
<dbReference type="InterPro" id="IPR025339">
    <property type="entry name" value="DUF4245"/>
</dbReference>
<dbReference type="Proteomes" id="UP000271573">
    <property type="component" value="Chromosome"/>
</dbReference>